<organism evidence="2">
    <name type="scientific">Candidatus Methanomethylicus mesodigestus</name>
    <dbReference type="NCBI Taxonomy" id="1867258"/>
    <lineage>
        <taxon>Archaea</taxon>
        <taxon>Thermoproteota</taxon>
        <taxon>Methanosuratincolia</taxon>
        <taxon>Candidatus Methanomethylicales</taxon>
        <taxon>Candidatus Methanomethylicaceae</taxon>
        <taxon>Candidatus Methanomethylicus</taxon>
    </lineage>
</organism>
<protein>
    <submittedName>
        <fullName evidence="2">Zinc ribbon domain-containing protein</fullName>
    </submittedName>
</protein>
<dbReference type="Pfam" id="PF13240">
    <property type="entry name" value="Zn_Ribbon_1"/>
    <property type="match status" value="1"/>
</dbReference>
<dbReference type="AlphaFoldDB" id="A0A7C3ER41"/>
<reference evidence="2" key="1">
    <citation type="journal article" date="2020" name="mSystems">
        <title>Genome- and Community-Level Interaction Insights into Carbon Utilization and Element Cycling Functions of Hydrothermarchaeota in Hydrothermal Sediment.</title>
        <authorList>
            <person name="Zhou Z."/>
            <person name="Liu Y."/>
            <person name="Xu W."/>
            <person name="Pan J."/>
            <person name="Luo Z.H."/>
            <person name="Li M."/>
        </authorList>
    </citation>
    <scope>NUCLEOTIDE SEQUENCE [LARGE SCALE GENOMIC DNA]</scope>
    <source>
        <strain evidence="2">SpSt-468</strain>
    </source>
</reference>
<dbReference type="InterPro" id="IPR026870">
    <property type="entry name" value="Zinc_ribbon_dom"/>
</dbReference>
<feature type="domain" description="Zinc-ribbon" evidence="1">
    <location>
        <begin position="199"/>
        <end position="221"/>
    </location>
</feature>
<comment type="caution">
    <text evidence="2">The sequence shown here is derived from an EMBL/GenBank/DDBJ whole genome shotgun (WGS) entry which is preliminary data.</text>
</comment>
<name>A0A7C3ER41_9CREN</name>
<evidence type="ECO:0000259" key="1">
    <source>
        <dbReference type="Pfam" id="PF13240"/>
    </source>
</evidence>
<sequence length="222" mass="24285">MALQPFTRNFDDNSTEAGFQFTFHCDICNDGYKTQFVASKTYKKAGFLKGLGSAASIGASVLGRGYNIGYAGDRAANTLSQRFHGMSPEWHKEHEEAFKLAQNEAMGHFKRCPKCHRYVCESDWNDEEGLCVEDAPRLNVEIAAAKAQAQKDQIWEKAKDTKVFTGEIESKQTICPRCGKPSGQGKFCNNCGAPLSLGKCPNCGAQNAAGSRFCSECGTKLV</sequence>
<proteinExistence type="predicted"/>
<accession>A0A7C3ER41</accession>
<evidence type="ECO:0000313" key="2">
    <source>
        <dbReference type="EMBL" id="HFK19864.1"/>
    </source>
</evidence>
<dbReference type="EMBL" id="DSTX01000001">
    <property type="protein sequence ID" value="HFK19864.1"/>
    <property type="molecule type" value="Genomic_DNA"/>
</dbReference>
<gene>
    <name evidence="2" type="ORF">ENS19_01130</name>
</gene>